<dbReference type="OrthoDB" id="9786812at2"/>
<keyword evidence="3" id="KW-0456">Lyase</keyword>
<reference evidence="3 4" key="1">
    <citation type="submission" date="2019-11" db="EMBL/GenBank/DDBJ databases">
        <authorList>
            <person name="Khan S.A."/>
            <person name="Jeon C.O."/>
            <person name="Chun B.H."/>
        </authorList>
    </citation>
    <scope>NUCLEOTIDE SEQUENCE [LARGE SCALE GENOMIC DNA]</scope>
    <source>
        <strain evidence="3 4">IMCC 1097</strain>
    </source>
</reference>
<dbReference type="PANTHER" id="PTHR43418">
    <property type="entry name" value="MULTIFUNCTIONAL TRYPTOPHAN BIOSYNTHESIS PROTEIN-RELATED"/>
    <property type="match status" value="1"/>
</dbReference>
<dbReference type="PRINTS" id="PR00097">
    <property type="entry name" value="ANTSNTHASEII"/>
</dbReference>
<dbReference type="InterPro" id="IPR017926">
    <property type="entry name" value="GATASE"/>
</dbReference>
<proteinExistence type="predicted"/>
<dbReference type="PRINTS" id="PR00096">
    <property type="entry name" value="GATASE"/>
</dbReference>
<keyword evidence="4" id="KW-1185">Reference proteome</keyword>
<dbReference type="KEGG" id="llp:GH975_11210"/>
<dbReference type="InterPro" id="IPR029062">
    <property type="entry name" value="Class_I_gatase-like"/>
</dbReference>
<dbReference type="Pfam" id="PF00117">
    <property type="entry name" value="GATase"/>
    <property type="match status" value="1"/>
</dbReference>
<evidence type="ECO:0000256" key="1">
    <source>
        <dbReference type="ARBA" id="ARBA00022962"/>
    </source>
</evidence>
<dbReference type="PANTHER" id="PTHR43418:SF4">
    <property type="entry name" value="MULTIFUNCTIONAL TRYPTOPHAN BIOSYNTHESIS PROTEIN"/>
    <property type="match status" value="1"/>
</dbReference>
<dbReference type="PROSITE" id="PS51273">
    <property type="entry name" value="GATASE_TYPE_1"/>
    <property type="match status" value="1"/>
</dbReference>
<dbReference type="Proteomes" id="UP000388235">
    <property type="component" value="Chromosome"/>
</dbReference>
<evidence type="ECO:0000313" key="4">
    <source>
        <dbReference type="Proteomes" id="UP000388235"/>
    </source>
</evidence>
<feature type="domain" description="Glutamine amidotransferase" evidence="2">
    <location>
        <begin position="3"/>
        <end position="190"/>
    </location>
</feature>
<dbReference type="GO" id="GO:0046654">
    <property type="term" value="P:tetrahydrofolate biosynthetic process"/>
    <property type="evidence" value="ECO:0007669"/>
    <property type="project" value="TreeGrafter"/>
</dbReference>
<sequence>MLVMLDNYDSFTYNLVQYFQELGAQVKVLRNDETTVDEVLALNPDQVVISPGPCTPKQAGISVALIQACAGRIPTLGVCLGHQSMAAAYGADIVRAPRIMHGKTSDIEHDGRGVFSGLKHPLTVTRYHSLVIDPATLPDNFEVTSYSVADGERECIMGIRDTKLGLEGVQFHPESILSEQGHEMLDNFLKRA</sequence>
<dbReference type="Gene3D" id="3.40.50.880">
    <property type="match status" value="1"/>
</dbReference>
<evidence type="ECO:0000259" key="2">
    <source>
        <dbReference type="Pfam" id="PF00117"/>
    </source>
</evidence>
<dbReference type="NCBIfam" id="TIGR00566">
    <property type="entry name" value="trpG_papA"/>
    <property type="match status" value="1"/>
</dbReference>
<dbReference type="SUPFAM" id="SSF52317">
    <property type="entry name" value="Class I glutamine amidotransferase-like"/>
    <property type="match status" value="1"/>
</dbReference>
<dbReference type="GO" id="GO:0046820">
    <property type="term" value="F:4-amino-4-deoxychorismate synthase activity"/>
    <property type="evidence" value="ECO:0007669"/>
    <property type="project" value="TreeGrafter"/>
</dbReference>
<dbReference type="InterPro" id="IPR050472">
    <property type="entry name" value="Anth_synth/Amidotransfase"/>
</dbReference>
<dbReference type="AlphaFoldDB" id="A0A5Q2QGX7"/>
<evidence type="ECO:0000313" key="3">
    <source>
        <dbReference type="EMBL" id="QGG81100.1"/>
    </source>
</evidence>
<dbReference type="EMBL" id="CP045871">
    <property type="protein sequence ID" value="QGG81100.1"/>
    <property type="molecule type" value="Genomic_DNA"/>
</dbReference>
<gene>
    <name evidence="3" type="ORF">GH975_11210</name>
</gene>
<dbReference type="CDD" id="cd01743">
    <property type="entry name" value="GATase1_Anthranilate_Synthase"/>
    <property type="match status" value="1"/>
</dbReference>
<dbReference type="FunFam" id="3.40.50.880:FF:000003">
    <property type="entry name" value="Anthranilate synthase component II"/>
    <property type="match status" value="1"/>
</dbReference>
<organism evidence="3 4">
    <name type="scientific">Litorivicinus lipolyticus</name>
    <dbReference type="NCBI Taxonomy" id="418701"/>
    <lineage>
        <taxon>Bacteria</taxon>
        <taxon>Pseudomonadati</taxon>
        <taxon>Pseudomonadota</taxon>
        <taxon>Gammaproteobacteria</taxon>
        <taxon>Oceanospirillales</taxon>
        <taxon>Litorivicinaceae</taxon>
        <taxon>Litorivicinus</taxon>
    </lineage>
</organism>
<protein>
    <submittedName>
        <fullName evidence="3">Anthranilate/aminodeoxychorismate synthase component II</fullName>
        <ecNumber evidence="3">4.1.3.27</ecNumber>
    </submittedName>
</protein>
<dbReference type="PRINTS" id="PR00099">
    <property type="entry name" value="CPSGATASE"/>
</dbReference>
<keyword evidence="1" id="KW-0315">Glutamine amidotransferase</keyword>
<name>A0A5Q2QGX7_9GAMM</name>
<dbReference type="RefSeq" id="WP_153714603.1">
    <property type="nucleotide sequence ID" value="NZ_CP045871.1"/>
</dbReference>
<dbReference type="GO" id="GO:0004049">
    <property type="term" value="F:anthranilate synthase activity"/>
    <property type="evidence" value="ECO:0007669"/>
    <property type="project" value="UniProtKB-EC"/>
</dbReference>
<accession>A0A5Q2QGX7</accession>
<dbReference type="GO" id="GO:0005829">
    <property type="term" value="C:cytosol"/>
    <property type="evidence" value="ECO:0007669"/>
    <property type="project" value="TreeGrafter"/>
</dbReference>
<dbReference type="EC" id="4.1.3.27" evidence="3"/>
<dbReference type="InterPro" id="IPR006221">
    <property type="entry name" value="TrpG/PapA_dom"/>
</dbReference>
<dbReference type="GO" id="GO:0000162">
    <property type="term" value="P:L-tryptophan biosynthetic process"/>
    <property type="evidence" value="ECO:0007669"/>
    <property type="project" value="TreeGrafter"/>
</dbReference>